<name>A0A3D8JPQ1_9BURK</name>
<dbReference type="InterPro" id="IPR003477">
    <property type="entry name" value="PemK-like"/>
</dbReference>
<dbReference type="Gene3D" id="2.30.30.110">
    <property type="match status" value="1"/>
</dbReference>
<dbReference type="SUPFAM" id="SSF50118">
    <property type="entry name" value="Cell growth inhibitor/plasmid maintenance toxic component"/>
    <property type="match status" value="1"/>
</dbReference>
<keyword evidence="2" id="KW-1185">Reference proteome</keyword>
<dbReference type="Pfam" id="PF02452">
    <property type="entry name" value="PemK_toxin"/>
    <property type="match status" value="1"/>
</dbReference>
<dbReference type="EMBL" id="QRGA01000022">
    <property type="protein sequence ID" value="RDU95093.1"/>
    <property type="molecule type" value="Genomic_DNA"/>
</dbReference>
<protein>
    <recommendedName>
        <fullName evidence="3">Type II toxin-antitoxin system PemK/MazF family toxin</fullName>
    </recommendedName>
</protein>
<sequence>MGMIPLLTVDAPREKNLKSIKTNPSRGDVYDCILGNYDPVDPGQPDGPFKKNNYDYRIPNEMRKRRPVVILGERNKQFLVVPISKLQDRHKKPHRTGEAMRLHVRLSGGEVPATGAYRGDIPIWAKTDLVQSVDEERLREFRLPDGSYAHGKVSPEKLRAIQEGVMRHIGLTPWVEEKNALQCQSEVERAIGVEAEPLVEK</sequence>
<dbReference type="InterPro" id="IPR011067">
    <property type="entry name" value="Plasmid_toxin/cell-grow_inhib"/>
</dbReference>
<evidence type="ECO:0000313" key="2">
    <source>
        <dbReference type="Proteomes" id="UP000256838"/>
    </source>
</evidence>
<dbReference type="Proteomes" id="UP000256838">
    <property type="component" value="Unassembled WGS sequence"/>
</dbReference>
<dbReference type="GO" id="GO:0003677">
    <property type="term" value="F:DNA binding"/>
    <property type="evidence" value="ECO:0007669"/>
    <property type="project" value="InterPro"/>
</dbReference>
<proteinExistence type="predicted"/>
<accession>A0A3D8JPQ1</accession>
<evidence type="ECO:0008006" key="3">
    <source>
        <dbReference type="Google" id="ProtNLM"/>
    </source>
</evidence>
<organism evidence="1 2">
    <name type="scientific">Trinickia dinghuensis</name>
    <dbReference type="NCBI Taxonomy" id="2291023"/>
    <lineage>
        <taxon>Bacteria</taxon>
        <taxon>Pseudomonadati</taxon>
        <taxon>Pseudomonadota</taxon>
        <taxon>Betaproteobacteria</taxon>
        <taxon>Burkholderiales</taxon>
        <taxon>Burkholderiaceae</taxon>
        <taxon>Trinickia</taxon>
    </lineage>
</organism>
<comment type="caution">
    <text evidence="1">The sequence shown here is derived from an EMBL/GenBank/DDBJ whole genome shotgun (WGS) entry which is preliminary data.</text>
</comment>
<reference evidence="1 2" key="1">
    <citation type="submission" date="2018-08" db="EMBL/GenBank/DDBJ databases">
        <title>Paraburkholderia sp. DHOM06 isolated from forest soil.</title>
        <authorList>
            <person name="Gao Z.-H."/>
            <person name="Qiu L.-H."/>
        </authorList>
    </citation>
    <scope>NUCLEOTIDE SEQUENCE [LARGE SCALE GENOMIC DNA]</scope>
    <source>
        <strain evidence="1 2">DHOM06</strain>
    </source>
</reference>
<gene>
    <name evidence="1" type="ORF">DWV00_30370</name>
</gene>
<dbReference type="AlphaFoldDB" id="A0A3D8JPQ1"/>
<evidence type="ECO:0000313" key="1">
    <source>
        <dbReference type="EMBL" id="RDU95093.1"/>
    </source>
</evidence>